<dbReference type="PROSITE" id="PS51103">
    <property type="entry name" value="PTS_EIIC_TYPE_1"/>
    <property type="match status" value="1"/>
</dbReference>
<dbReference type="InterPro" id="IPR050558">
    <property type="entry name" value="PTS_Sugar-Specific_Components"/>
</dbReference>
<evidence type="ECO:0000256" key="8">
    <source>
        <dbReference type="ARBA" id="ARBA00022777"/>
    </source>
</evidence>
<dbReference type="GO" id="GO:0005886">
    <property type="term" value="C:plasma membrane"/>
    <property type="evidence" value="ECO:0007669"/>
    <property type="project" value="UniProtKB-SubCell"/>
</dbReference>
<dbReference type="SUPFAM" id="SSF55604">
    <property type="entry name" value="Glucose permease domain IIB"/>
    <property type="match status" value="1"/>
</dbReference>
<dbReference type="PANTHER" id="PTHR30175:SF1">
    <property type="entry name" value="PTS SYSTEM ARBUTIN-, CELLOBIOSE-, AND SALICIN-SPECIFIC EIIBC COMPONENT-RELATED"/>
    <property type="match status" value="1"/>
</dbReference>
<evidence type="ECO:0000256" key="12">
    <source>
        <dbReference type="SAM" id="Phobius"/>
    </source>
</evidence>
<dbReference type="Gene3D" id="2.70.70.10">
    <property type="entry name" value="Glucose Permease (Domain IIA)"/>
    <property type="match status" value="1"/>
</dbReference>
<evidence type="ECO:0000256" key="6">
    <source>
        <dbReference type="ARBA" id="ARBA00022683"/>
    </source>
</evidence>
<keyword evidence="3" id="KW-1003">Cell membrane</keyword>
<dbReference type="AlphaFoldDB" id="A0A6N3B3W1"/>
<sequence>MNNKELAQKILELSGGEKNINLVTHCATRLRLVVKSEAEVNLKAIDTLEGVLKAQHSGGQLQVVIGAKVNKVYEEFIQLGNFSSNDGEDMPKVKKNPFNAFIETIAGIFTPILPALVGCGMMKCLSSLMTTTGMVDPSMGFITIFNMIADCVFYFMPFFLAVSAARKFKTNEYLAVALAGCLLHPTILDAAGKIAQTGVDRISFLGLPILLVKYTSTVIPIILSVWLLSYVYRFVEKIVPDMLKVLVVPMITLLIMVPVQLIAIGPFGSYVGTWIAEGLDILFAKSGIVAGALLGFFRPILVMFGMHYSIMPMQVQQVADTGFTVLTASALAANIAQGGAAFAVFLKTRNKTMKAAAGSSSLTAVFGITEPAIYGVTLRYKKPFFAGCLAAGLVSGFFGMVNAKANAIAIPGILSLTTFSANKYIYIIIGVVAAFVLGCVFTLIAGVDDSVMGEDKKEDKKEDEKENVISCESIMVKSPVEGTVKDLAEVNDTVFSDGLMGKGIAIEPKVGKVIAPFDGVVEAIFNTNHAIGLKSNDGVEVLIHIGLDTVNLEGKYFKSHVTNGQEIKAGDLLVEFDIDGIKKEGYDVITPFIITNSDKFNDVIAVKNGEVTNDDDLLNLV</sequence>
<keyword evidence="4" id="KW-0762">Sugar transport</keyword>
<feature type="domain" description="PTS EIIB type-1" evidence="14">
    <location>
        <begin position="4"/>
        <end position="86"/>
    </location>
</feature>
<dbReference type="RefSeq" id="WP_156625609.1">
    <property type="nucleotide sequence ID" value="NZ_CACRTO010000009.1"/>
</dbReference>
<feature type="transmembrane region" description="Helical" evidence="12">
    <location>
        <begin position="138"/>
        <end position="161"/>
    </location>
</feature>
<dbReference type="Pfam" id="PF00358">
    <property type="entry name" value="PTS_EIIA_1"/>
    <property type="match status" value="1"/>
</dbReference>
<name>A0A6N3B3W1_9CLOT</name>
<gene>
    <name evidence="16" type="primary">bglF_5</name>
    <name evidence="16" type="ORF">CTLFYP3_01077</name>
</gene>
<comment type="subcellular location">
    <subcellularLocation>
        <location evidence="1">Cell membrane</location>
        <topology evidence="1">Multi-pass membrane protein</topology>
    </subcellularLocation>
</comment>
<dbReference type="Gene3D" id="3.30.1360.60">
    <property type="entry name" value="Glucose permease domain IIB"/>
    <property type="match status" value="1"/>
</dbReference>
<dbReference type="InterPro" id="IPR011297">
    <property type="entry name" value="PTS_IIABC_b_glu"/>
</dbReference>
<dbReference type="GO" id="GO:0015771">
    <property type="term" value="P:trehalose transport"/>
    <property type="evidence" value="ECO:0007669"/>
    <property type="project" value="TreeGrafter"/>
</dbReference>
<evidence type="ECO:0000256" key="5">
    <source>
        <dbReference type="ARBA" id="ARBA00022679"/>
    </source>
</evidence>
<dbReference type="Pfam" id="PF02378">
    <property type="entry name" value="PTS_EIIC"/>
    <property type="match status" value="1"/>
</dbReference>
<dbReference type="InterPro" id="IPR003352">
    <property type="entry name" value="PTS_EIIC"/>
</dbReference>
<evidence type="ECO:0000259" key="13">
    <source>
        <dbReference type="PROSITE" id="PS51093"/>
    </source>
</evidence>
<feature type="domain" description="PTS EIIC type-1" evidence="15">
    <location>
        <begin position="103"/>
        <end position="457"/>
    </location>
</feature>
<dbReference type="EMBL" id="CACRTO010000009">
    <property type="protein sequence ID" value="VYT94682.1"/>
    <property type="molecule type" value="Genomic_DNA"/>
</dbReference>
<evidence type="ECO:0000256" key="9">
    <source>
        <dbReference type="ARBA" id="ARBA00022989"/>
    </source>
</evidence>
<evidence type="ECO:0000259" key="14">
    <source>
        <dbReference type="PROSITE" id="PS51098"/>
    </source>
</evidence>
<evidence type="ECO:0000256" key="2">
    <source>
        <dbReference type="ARBA" id="ARBA00022448"/>
    </source>
</evidence>
<dbReference type="InterPro" id="IPR013013">
    <property type="entry name" value="PTS_EIIC_1"/>
</dbReference>
<feature type="transmembrane region" description="Helical" evidence="12">
    <location>
        <begin position="384"/>
        <end position="403"/>
    </location>
</feature>
<keyword evidence="10 12" id="KW-0472">Membrane</keyword>
<dbReference type="InterPro" id="IPR001127">
    <property type="entry name" value="PTS_EIIA_1_perm"/>
</dbReference>
<dbReference type="Pfam" id="PF00367">
    <property type="entry name" value="PTS_EIIB"/>
    <property type="match status" value="1"/>
</dbReference>
<organism evidence="16">
    <name type="scientific">Clostridium tertium</name>
    <dbReference type="NCBI Taxonomy" id="1559"/>
    <lineage>
        <taxon>Bacteria</taxon>
        <taxon>Bacillati</taxon>
        <taxon>Bacillota</taxon>
        <taxon>Clostridia</taxon>
        <taxon>Eubacteriales</taxon>
        <taxon>Clostridiaceae</taxon>
        <taxon>Clostridium</taxon>
    </lineage>
</organism>
<dbReference type="CDD" id="cd00212">
    <property type="entry name" value="PTS_IIB_glc"/>
    <property type="match status" value="1"/>
</dbReference>
<feature type="transmembrane region" description="Helical" evidence="12">
    <location>
        <begin position="322"/>
        <end position="346"/>
    </location>
</feature>
<dbReference type="InterPro" id="IPR001996">
    <property type="entry name" value="PTS_IIB_1"/>
</dbReference>
<keyword evidence="8" id="KW-0418">Kinase</keyword>
<keyword evidence="2" id="KW-0813">Transport</keyword>
<feature type="transmembrane region" description="Helical" evidence="12">
    <location>
        <begin position="288"/>
        <end position="310"/>
    </location>
</feature>
<evidence type="ECO:0000256" key="10">
    <source>
        <dbReference type="ARBA" id="ARBA00023136"/>
    </source>
</evidence>
<feature type="transmembrane region" description="Helical" evidence="12">
    <location>
        <begin position="173"/>
        <end position="191"/>
    </location>
</feature>
<evidence type="ECO:0000256" key="3">
    <source>
        <dbReference type="ARBA" id="ARBA00022475"/>
    </source>
</evidence>
<evidence type="ECO:0000259" key="15">
    <source>
        <dbReference type="PROSITE" id="PS51103"/>
    </source>
</evidence>
<dbReference type="GO" id="GO:0016301">
    <property type="term" value="F:kinase activity"/>
    <property type="evidence" value="ECO:0007669"/>
    <property type="project" value="UniProtKB-KW"/>
</dbReference>
<dbReference type="NCBIfam" id="TIGR00830">
    <property type="entry name" value="PTBA"/>
    <property type="match status" value="1"/>
</dbReference>
<dbReference type="GO" id="GO:0090589">
    <property type="term" value="F:protein-phosphocysteine-trehalose phosphotransferase system transporter activity"/>
    <property type="evidence" value="ECO:0007669"/>
    <property type="project" value="TreeGrafter"/>
</dbReference>
<dbReference type="PROSITE" id="PS00371">
    <property type="entry name" value="PTS_EIIA_TYPE_1_HIS"/>
    <property type="match status" value="1"/>
</dbReference>
<evidence type="ECO:0000256" key="7">
    <source>
        <dbReference type="ARBA" id="ARBA00022692"/>
    </source>
</evidence>
<dbReference type="PROSITE" id="PS51093">
    <property type="entry name" value="PTS_EIIA_TYPE_1"/>
    <property type="match status" value="1"/>
</dbReference>
<proteinExistence type="predicted"/>
<dbReference type="CDD" id="cd00210">
    <property type="entry name" value="PTS_IIA_glc"/>
    <property type="match status" value="1"/>
</dbReference>
<keyword evidence="5" id="KW-0808">Transferase</keyword>
<feature type="transmembrane region" description="Helical" evidence="12">
    <location>
        <begin position="424"/>
        <end position="447"/>
    </location>
</feature>
<dbReference type="PROSITE" id="PS51098">
    <property type="entry name" value="PTS_EIIB_TYPE_1"/>
    <property type="match status" value="1"/>
</dbReference>
<dbReference type="InterPro" id="IPR011055">
    <property type="entry name" value="Dup_hybrid_motif"/>
</dbReference>
<accession>A0A6N3B3W1</accession>
<dbReference type="InterPro" id="IPR036878">
    <property type="entry name" value="Glu_permease_IIB"/>
</dbReference>
<reference evidence="16" key="1">
    <citation type="submission" date="2019-11" db="EMBL/GenBank/DDBJ databases">
        <authorList>
            <person name="Feng L."/>
        </authorList>
    </citation>
    <scope>NUCLEOTIDE SEQUENCE</scope>
    <source>
        <strain evidence="16">CTertiumLFYP3</strain>
    </source>
</reference>
<evidence type="ECO:0000313" key="16">
    <source>
        <dbReference type="EMBL" id="VYT94682.1"/>
    </source>
</evidence>
<evidence type="ECO:0000256" key="4">
    <source>
        <dbReference type="ARBA" id="ARBA00022597"/>
    </source>
</evidence>
<dbReference type="SUPFAM" id="SSF51261">
    <property type="entry name" value="Duplicated hybrid motif"/>
    <property type="match status" value="1"/>
</dbReference>
<feature type="transmembrane region" description="Helical" evidence="12">
    <location>
        <begin position="211"/>
        <end position="233"/>
    </location>
</feature>
<feature type="domain" description="PTS EIIA type-1" evidence="13">
    <location>
        <begin position="492"/>
        <end position="596"/>
    </location>
</feature>
<dbReference type="InterPro" id="IPR018113">
    <property type="entry name" value="PTrfase_EIIB_Cys"/>
</dbReference>
<protein>
    <submittedName>
        <fullName evidence="16">PTS system beta-glucoside-specific EIIBCA component</fullName>
    </submittedName>
</protein>
<evidence type="ECO:0000256" key="1">
    <source>
        <dbReference type="ARBA" id="ARBA00004651"/>
    </source>
</evidence>
<dbReference type="NCBIfam" id="TIGR01995">
    <property type="entry name" value="PTS-II-ABC-beta"/>
    <property type="match status" value="1"/>
</dbReference>
<dbReference type="FunFam" id="3.30.1360.60:FF:000001">
    <property type="entry name" value="PTS system glucose-specific IIBC component PtsG"/>
    <property type="match status" value="1"/>
</dbReference>
<feature type="active site" description="Phosphocysteine intermediate; for EIIB activity" evidence="11">
    <location>
        <position position="26"/>
    </location>
</feature>
<keyword evidence="6" id="KW-0598">Phosphotransferase system</keyword>
<keyword evidence="9 12" id="KW-1133">Transmembrane helix</keyword>
<evidence type="ECO:0000256" key="11">
    <source>
        <dbReference type="PROSITE-ProRule" id="PRU00421"/>
    </source>
</evidence>
<dbReference type="FunFam" id="2.70.70.10:FF:000001">
    <property type="entry name" value="PTS system glucose-specific IIA component"/>
    <property type="match status" value="1"/>
</dbReference>
<feature type="transmembrane region" description="Helical" evidence="12">
    <location>
        <begin position="100"/>
        <end position="118"/>
    </location>
</feature>
<dbReference type="GO" id="GO:0008982">
    <property type="term" value="F:protein-N(PI)-phosphohistidine-sugar phosphotransferase activity"/>
    <property type="evidence" value="ECO:0007669"/>
    <property type="project" value="InterPro"/>
</dbReference>
<keyword evidence="7 12" id="KW-0812">Transmembrane</keyword>
<dbReference type="PANTHER" id="PTHR30175">
    <property type="entry name" value="PHOSPHOTRANSFERASE SYSTEM TRANSPORT PROTEIN"/>
    <property type="match status" value="1"/>
</dbReference>
<feature type="transmembrane region" description="Helical" evidence="12">
    <location>
        <begin position="245"/>
        <end position="268"/>
    </location>
</feature>
<dbReference type="GO" id="GO:0009401">
    <property type="term" value="P:phosphoenolpyruvate-dependent sugar phosphotransferase system"/>
    <property type="evidence" value="ECO:0007669"/>
    <property type="project" value="UniProtKB-KW"/>
</dbReference>